<feature type="compositionally biased region" description="Polar residues" evidence="1">
    <location>
        <begin position="31"/>
        <end position="46"/>
    </location>
</feature>
<dbReference type="Proteomes" id="UP000002320">
    <property type="component" value="Unassembled WGS sequence"/>
</dbReference>
<proteinExistence type="predicted"/>
<dbReference type="VEuPathDB" id="VectorBase:CPIJ017536"/>
<gene>
    <name evidence="3" type="primary">6051791</name>
    <name evidence="2" type="ORF">CpipJ_CPIJ017536</name>
</gene>
<dbReference type="EMBL" id="DS232868">
    <property type="protein sequence ID" value="EDS26223.1"/>
    <property type="molecule type" value="Genomic_DNA"/>
</dbReference>
<accession>B0XEU1</accession>
<protein>
    <submittedName>
        <fullName evidence="2 3">Mediator complex subunit rgr-1</fullName>
    </submittedName>
</protein>
<dbReference type="InParanoid" id="B0XEU1"/>
<dbReference type="eggNOG" id="KOG1875">
    <property type="taxonomic scope" value="Eukaryota"/>
</dbReference>
<evidence type="ECO:0000313" key="4">
    <source>
        <dbReference type="Proteomes" id="UP000002320"/>
    </source>
</evidence>
<keyword evidence="4" id="KW-1185">Reference proteome</keyword>
<dbReference type="EnsemblMetazoa" id="CPIJ017536-RA">
    <property type="protein sequence ID" value="CPIJ017536-PA"/>
    <property type="gene ID" value="CPIJ017536"/>
</dbReference>
<sequence length="192" mass="21371">MLFLSSKEKDSSPNEMMYTFYLVLVKPSSVEDSQSQDAKTTQQRSRTVLVKRHRERRRTQNEPQHAIAVRETFGATHGPGTYVEELGGSKHKLSALSEGPSKQQKVLYPAYFNPVLAHVVAMCEAAVCGIGEETYAPSDSSRQVKANDTSLVLKLLTLPQPKAPQVLVSFNGFASRSQHDARLICVPVKLWR</sequence>
<organism>
    <name type="scientific">Culex quinquefasciatus</name>
    <name type="common">Southern house mosquito</name>
    <name type="synonym">Culex pungens</name>
    <dbReference type="NCBI Taxonomy" id="7176"/>
    <lineage>
        <taxon>Eukaryota</taxon>
        <taxon>Metazoa</taxon>
        <taxon>Ecdysozoa</taxon>
        <taxon>Arthropoda</taxon>
        <taxon>Hexapoda</taxon>
        <taxon>Insecta</taxon>
        <taxon>Pterygota</taxon>
        <taxon>Neoptera</taxon>
        <taxon>Endopterygota</taxon>
        <taxon>Diptera</taxon>
        <taxon>Nematocera</taxon>
        <taxon>Culicoidea</taxon>
        <taxon>Culicidae</taxon>
        <taxon>Culicinae</taxon>
        <taxon>Culicini</taxon>
        <taxon>Culex</taxon>
        <taxon>Culex</taxon>
    </lineage>
</organism>
<feature type="region of interest" description="Disordered" evidence="1">
    <location>
        <begin position="31"/>
        <end position="63"/>
    </location>
</feature>
<dbReference type="STRING" id="7176.B0XEU1"/>
<name>B0XEU1_CULQU</name>
<dbReference type="AlphaFoldDB" id="B0XEU1"/>
<dbReference type="OrthoDB" id="205099at2759"/>
<reference evidence="2" key="1">
    <citation type="submission" date="2007-03" db="EMBL/GenBank/DDBJ databases">
        <title>Annotation of Culex pipiens quinquefasciatus.</title>
        <authorList>
            <consortium name="The Broad Institute Genome Sequencing Platform"/>
            <person name="Atkinson P.W."/>
            <person name="Hemingway J."/>
            <person name="Christensen B.M."/>
            <person name="Higgs S."/>
            <person name="Kodira C."/>
            <person name="Hannick L."/>
            <person name="Megy K."/>
            <person name="O'Leary S."/>
            <person name="Pearson M."/>
            <person name="Haas B.J."/>
            <person name="Mauceli E."/>
            <person name="Wortman J.R."/>
            <person name="Lee N.H."/>
            <person name="Guigo R."/>
            <person name="Stanke M."/>
            <person name="Alvarado L."/>
            <person name="Amedeo P."/>
            <person name="Antoine C.H."/>
            <person name="Arensburger P."/>
            <person name="Bidwell S.L."/>
            <person name="Crawford M."/>
            <person name="Camaro F."/>
            <person name="Devon K."/>
            <person name="Engels R."/>
            <person name="Hammond M."/>
            <person name="Howarth C."/>
            <person name="Koehrsen M."/>
            <person name="Lawson D."/>
            <person name="Montgomery P."/>
            <person name="Nene V."/>
            <person name="Nusbaum C."/>
            <person name="Puiu D."/>
            <person name="Romero-Severson J."/>
            <person name="Severson D.W."/>
            <person name="Shumway M."/>
            <person name="Sisk P."/>
            <person name="Stolte C."/>
            <person name="Zeng Q."/>
            <person name="Eisenstadt E."/>
            <person name="Fraser-Liggett C."/>
            <person name="Strausberg R."/>
            <person name="Galagan J."/>
            <person name="Birren B."/>
            <person name="Collins F.H."/>
        </authorList>
    </citation>
    <scope>NUCLEOTIDE SEQUENCE [LARGE SCALE GENOMIC DNA]</scope>
    <source>
        <strain evidence="2">JHB</strain>
    </source>
</reference>
<dbReference type="KEGG" id="cqu:CpipJ_CPIJ017536"/>
<evidence type="ECO:0000256" key="1">
    <source>
        <dbReference type="SAM" id="MobiDB-lite"/>
    </source>
</evidence>
<dbReference type="HOGENOM" id="CLU_1416427_0_0_1"/>
<dbReference type="VEuPathDB" id="VectorBase:CQUJHB015469"/>
<evidence type="ECO:0000313" key="2">
    <source>
        <dbReference type="EMBL" id="EDS26223.1"/>
    </source>
</evidence>
<evidence type="ECO:0000313" key="3">
    <source>
        <dbReference type="EnsemblMetazoa" id="CPIJ017536-PA"/>
    </source>
</evidence>
<reference evidence="3" key="2">
    <citation type="submission" date="2021-02" db="UniProtKB">
        <authorList>
            <consortium name="EnsemblMetazoa"/>
        </authorList>
    </citation>
    <scope>IDENTIFICATION</scope>
    <source>
        <strain evidence="3">JHB</strain>
    </source>
</reference>